<dbReference type="PANTHER" id="PTHR11086:SF18">
    <property type="entry name" value="DEOXYCYTIDYLATE DEAMINASE"/>
    <property type="match status" value="1"/>
</dbReference>
<comment type="similarity">
    <text evidence="1">Belongs to the cytidine and deoxycytidylate deaminase family.</text>
</comment>
<evidence type="ECO:0000313" key="6">
    <source>
        <dbReference type="EMBL" id="KKN88151.1"/>
    </source>
</evidence>
<comment type="caution">
    <text evidence="6">The sequence shown here is derived from an EMBL/GenBank/DDBJ whole genome shotgun (WGS) entry which is preliminary data.</text>
</comment>
<evidence type="ECO:0000256" key="2">
    <source>
        <dbReference type="ARBA" id="ARBA00022723"/>
    </source>
</evidence>
<accession>A0A0F9WPN6</accession>
<keyword evidence="2" id="KW-0479">Metal-binding</keyword>
<gene>
    <name evidence="6" type="ORF">LCGC14_0252230</name>
</gene>
<dbReference type="GO" id="GO:0005737">
    <property type="term" value="C:cytoplasm"/>
    <property type="evidence" value="ECO:0007669"/>
    <property type="project" value="TreeGrafter"/>
</dbReference>
<dbReference type="Gene3D" id="3.40.140.10">
    <property type="entry name" value="Cytidine Deaminase, domain 2"/>
    <property type="match status" value="1"/>
</dbReference>
<dbReference type="SUPFAM" id="SSF53927">
    <property type="entry name" value="Cytidine deaminase-like"/>
    <property type="match status" value="1"/>
</dbReference>
<dbReference type="GO" id="GO:0008270">
    <property type="term" value="F:zinc ion binding"/>
    <property type="evidence" value="ECO:0007669"/>
    <property type="project" value="InterPro"/>
</dbReference>
<evidence type="ECO:0000256" key="1">
    <source>
        <dbReference type="ARBA" id="ARBA00006576"/>
    </source>
</evidence>
<proteinExistence type="inferred from homology"/>
<organism evidence="6">
    <name type="scientific">marine sediment metagenome</name>
    <dbReference type="NCBI Taxonomy" id="412755"/>
    <lineage>
        <taxon>unclassified sequences</taxon>
        <taxon>metagenomes</taxon>
        <taxon>ecological metagenomes</taxon>
    </lineage>
</organism>
<dbReference type="InterPro" id="IPR015517">
    <property type="entry name" value="dCMP_deaminase-rel"/>
</dbReference>
<dbReference type="InterPro" id="IPR002125">
    <property type="entry name" value="CMP_dCMP_dom"/>
</dbReference>
<protein>
    <recommendedName>
        <fullName evidence="5">CMP/dCMP-type deaminase domain-containing protein</fullName>
    </recommendedName>
</protein>
<dbReference type="InterPro" id="IPR016193">
    <property type="entry name" value="Cytidine_deaminase-like"/>
</dbReference>
<dbReference type="EMBL" id="LAZR01000131">
    <property type="protein sequence ID" value="KKN88151.1"/>
    <property type="molecule type" value="Genomic_DNA"/>
</dbReference>
<evidence type="ECO:0000256" key="4">
    <source>
        <dbReference type="ARBA" id="ARBA00022833"/>
    </source>
</evidence>
<evidence type="ECO:0000256" key="3">
    <source>
        <dbReference type="ARBA" id="ARBA00022801"/>
    </source>
</evidence>
<reference evidence="6" key="1">
    <citation type="journal article" date="2015" name="Nature">
        <title>Complex archaea that bridge the gap between prokaryotes and eukaryotes.</title>
        <authorList>
            <person name="Spang A."/>
            <person name="Saw J.H."/>
            <person name="Jorgensen S.L."/>
            <person name="Zaremba-Niedzwiedzka K."/>
            <person name="Martijn J."/>
            <person name="Lind A.E."/>
            <person name="van Eijk R."/>
            <person name="Schleper C."/>
            <person name="Guy L."/>
            <person name="Ettema T.J."/>
        </authorList>
    </citation>
    <scope>NUCLEOTIDE SEQUENCE</scope>
</reference>
<dbReference type="PROSITE" id="PS00903">
    <property type="entry name" value="CYT_DCMP_DEAMINASES_1"/>
    <property type="match status" value="1"/>
</dbReference>
<dbReference type="AlphaFoldDB" id="A0A0F9WPN6"/>
<dbReference type="GO" id="GO:0004132">
    <property type="term" value="F:dCMP deaminase activity"/>
    <property type="evidence" value="ECO:0007669"/>
    <property type="project" value="TreeGrafter"/>
</dbReference>
<sequence length="189" mass="20245">MMCVARLMARRATCARLKVGCVVADARLTAIYSIGYNGNYRGGPHACDREEPGNCGCLHAEDNALVKLRTEERGLVLFTTISPCTACAKRIVNQGNVETVWYQGRHRDEEAGVAILRAGGVEVRVLGSGTGAQAEEPELRLCLHCRTKYEADPALHAGGYCPSCGSANYELAVASVYEGAGELKRPVDG</sequence>
<name>A0A0F9WPN6_9ZZZZ</name>
<dbReference type="PROSITE" id="PS51747">
    <property type="entry name" value="CYT_DCMP_DEAMINASES_2"/>
    <property type="match status" value="1"/>
</dbReference>
<dbReference type="PANTHER" id="PTHR11086">
    <property type="entry name" value="DEOXYCYTIDYLATE DEAMINASE-RELATED"/>
    <property type="match status" value="1"/>
</dbReference>
<keyword evidence="4" id="KW-0862">Zinc</keyword>
<dbReference type="InterPro" id="IPR016192">
    <property type="entry name" value="APOBEC/CMP_deaminase_Zn-bd"/>
</dbReference>
<evidence type="ECO:0000259" key="5">
    <source>
        <dbReference type="PROSITE" id="PS51747"/>
    </source>
</evidence>
<keyword evidence="3" id="KW-0378">Hydrolase</keyword>
<dbReference type="Pfam" id="PF00383">
    <property type="entry name" value="dCMP_cyt_deam_1"/>
    <property type="match status" value="1"/>
</dbReference>
<feature type="domain" description="CMP/dCMP-type deaminase" evidence="5">
    <location>
        <begin position="1"/>
        <end position="116"/>
    </location>
</feature>